<dbReference type="HOGENOM" id="CLU_2346328_0_0_1"/>
<dbReference type="EMBL" id="KK088413">
    <property type="protein sequence ID" value="EYE98577.1"/>
    <property type="molecule type" value="Genomic_DNA"/>
</dbReference>
<evidence type="ECO:0000256" key="1">
    <source>
        <dbReference type="SAM" id="Phobius"/>
    </source>
</evidence>
<accession>A0A017SNS5</accession>
<dbReference type="GeneID" id="63693113"/>
<organism evidence="2 3">
    <name type="scientific">Aspergillus ruber (strain CBS 135680)</name>
    <dbReference type="NCBI Taxonomy" id="1388766"/>
    <lineage>
        <taxon>Eukaryota</taxon>
        <taxon>Fungi</taxon>
        <taxon>Dikarya</taxon>
        <taxon>Ascomycota</taxon>
        <taxon>Pezizomycotina</taxon>
        <taxon>Eurotiomycetes</taxon>
        <taxon>Eurotiomycetidae</taxon>
        <taxon>Eurotiales</taxon>
        <taxon>Aspergillaceae</taxon>
        <taxon>Aspergillus</taxon>
        <taxon>Aspergillus subgen. Aspergillus</taxon>
    </lineage>
</organism>
<evidence type="ECO:0000313" key="2">
    <source>
        <dbReference type="EMBL" id="EYE98577.1"/>
    </source>
</evidence>
<dbReference type="AlphaFoldDB" id="A0A017SNS5"/>
<feature type="transmembrane region" description="Helical" evidence="1">
    <location>
        <begin position="69"/>
        <end position="88"/>
    </location>
</feature>
<reference evidence="3" key="1">
    <citation type="journal article" date="2014" name="Nat. Commun.">
        <title>Genomic adaptations of the halophilic Dead Sea filamentous fungus Eurotium rubrum.</title>
        <authorList>
            <person name="Kis-Papo T."/>
            <person name="Weig A.R."/>
            <person name="Riley R."/>
            <person name="Persoh D."/>
            <person name="Salamov A."/>
            <person name="Sun H."/>
            <person name="Lipzen A."/>
            <person name="Wasser S.P."/>
            <person name="Rambold G."/>
            <person name="Grigoriev I.V."/>
            <person name="Nevo E."/>
        </authorList>
    </citation>
    <scope>NUCLEOTIDE SEQUENCE [LARGE SCALE GENOMIC DNA]</scope>
    <source>
        <strain evidence="3">CBS 135680</strain>
    </source>
</reference>
<dbReference type="RefSeq" id="XP_040642265.1">
    <property type="nucleotide sequence ID" value="XM_040777989.1"/>
</dbReference>
<evidence type="ECO:0000313" key="3">
    <source>
        <dbReference type="Proteomes" id="UP000019804"/>
    </source>
</evidence>
<keyword evidence="1" id="KW-0812">Transmembrane</keyword>
<keyword evidence="3" id="KW-1185">Reference proteome</keyword>
<keyword evidence="1" id="KW-0472">Membrane</keyword>
<protein>
    <submittedName>
        <fullName evidence="2">Uncharacterized protein</fullName>
    </submittedName>
</protein>
<name>A0A017SNS5_ASPRC</name>
<sequence length="97" mass="11315">MLNQDGVWRQLILKKHVGIGPNSWLDSHNCSMETRRTPRWQKPFSFTSLFMHGDFGDSRVLGLFELFKVTFESPTSFILSAIVALILYQRIRQADRE</sequence>
<keyword evidence="1" id="KW-1133">Transmembrane helix</keyword>
<gene>
    <name evidence="2" type="ORF">EURHEDRAFT_217285</name>
</gene>
<dbReference type="Proteomes" id="UP000019804">
    <property type="component" value="Unassembled WGS sequence"/>
</dbReference>
<proteinExistence type="predicted"/>